<protein>
    <recommendedName>
        <fullName evidence="3">Vacuolar protein 8</fullName>
    </recommendedName>
</protein>
<name>A0A0M0LRJ0_9EUKA</name>
<reference evidence="2" key="1">
    <citation type="journal article" date="2015" name="PLoS Genet.">
        <title>Genome Sequence and Transcriptome Analyses of Chrysochromulina tobin: Metabolic Tools for Enhanced Algal Fitness in the Prominent Order Prymnesiales (Haptophyceae).</title>
        <authorList>
            <person name="Hovde B.T."/>
            <person name="Deodato C.R."/>
            <person name="Hunsperger H.M."/>
            <person name="Ryken S.A."/>
            <person name="Yost W."/>
            <person name="Jha R.K."/>
            <person name="Patterson J."/>
            <person name="Monnat R.J. Jr."/>
            <person name="Barlow S.B."/>
            <person name="Starkenburg S.R."/>
            <person name="Cattolico R.A."/>
        </authorList>
    </citation>
    <scope>NUCLEOTIDE SEQUENCE</scope>
    <source>
        <strain evidence="2">CCMP291</strain>
    </source>
</reference>
<dbReference type="SUPFAM" id="SSF48371">
    <property type="entry name" value="ARM repeat"/>
    <property type="match status" value="1"/>
</dbReference>
<evidence type="ECO:0008006" key="3">
    <source>
        <dbReference type="Google" id="ProtNLM"/>
    </source>
</evidence>
<sequence length="237" mass="24535">MAALAVTEISRNNFANQTACADNGAIGSLVAQLRLSGARGTEEVKAEAAGAIWVLSEGHVENKIAIASAGGIAPTVSLLETGGARAQLHAANALASLGFQNIDNQRQMSMLLVAKAGPTSDLIFLLKHGTTEARAYALWSLSLSITESNQKTLLDEDGVEPLVKYAAAALSDLALVAANRDEVVEKNGIMPLVSLLTVADNEGKLLADKAKKFAAAALARLADGHQQTAADIAQVPN</sequence>
<accession>A0A0M0LRJ0</accession>
<comment type="caution">
    <text evidence="1">The sequence shown here is derived from an EMBL/GenBank/DDBJ whole genome shotgun (WGS) entry which is preliminary data.</text>
</comment>
<keyword evidence="2" id="KW-1185">Reference proteome</keyword>
<organism evidence="1 2">
    <name type="scientific">Chrysochromulina tobinii</name>
    <dbReference type="NCBI Taxonomy" id="1460289"/>
    <lineage>
        <taxon>Eukaryota</taxon>
        <taxon>Haptista</taxon>
        <taxon>Haptophyta</taxon>
        <taxon>Prymnesiophyceae</taxon>
        <taxon>Prymnesiales</taxon>
        <taxon>Chrysochromulinaceae</taxon>
        <taxon>Chrysochromulina</taxon>
    </lineage>
</organism>
<dbReference type="InterPro" id="IPR016024">
    <property type="entry name" value="ARM-type_fold"/>
</dbReference>
<dbReference type="InterPro" id="IPR011989">
    <property type="entry name" value="ARM-like"/>
</dbReference>
<evidence type="ECO:0000313" key="1">
    <source>
        <dbReference type="EMBL" id="KOO53675.1"/>
    </source>
</evidence>
<proteinExistence type="predicted"/>
<dbReference type="PANTHER" id="PTHR23315:SF7">
    <property type="entry name" value="U-BOX DOMAIN-CONTAINING PROTEIN 4"/>
    <property type="match status" value="1"/>
</dbReference>
<dbReference type="SMART" id="SM00185">
    <property type="entry name" value="ARM"/>
    <property type="match status" value="4"/>
</dbReference>
<gene>
    <name evidence="1" type="ORF">Ctob_015729</name>
</gene>
<dbReference type="EMBL" id="JWZX01000116">
    <property type="protein sequence ID" value="KOO53675.1"/>
    <property type="molecule type" value="Genomic_DNA"/>
</dbReference>
<dbReference type="Proteomes" id="UP000037460">
    <property type="component" value="Unassembled WGS sequence"/>
</dbReference>
<dbReference type="Gene3D" id="1.25.10.10">
    <property type="entry name" value="Leucine-rich Repeat Variant"/>
    <property type="match status" value="3"/>
</dbReference>
<dbReference type="PANTHER" id="PTHR23315">
    <property type="entry name" value="U BOX DOMAIN-CONTAINING"/>
    <property type="match status" value="1"/>
</dbReference>
<dbReference type="AlphaFoldDB" id="A0A0M0LRJ0"/>
<dbReference type="InterPro" id="IPR000225">
    <property type="entry name" value="Armadillo"/>
</dbReference>
<evidence type="ECO:0000313" key="2">
    <source>
        <dbReference type="Proteomes" id="UP000037460"/>
    </source>
</evidence>